<dbReference type="EMBL" id="CAJPDR010000087">
    <property type="protein sequence ID" value="CAF9916037.1"/>
    <property type="molecule type" value="Genomic_DNA"/>
</dbReference>
<dbReference type="PANTHER" id="PTHR43544">
    <property type="entry name" value="SHORT-CHAIN DEHYDROGENASE/REDUCTASE"/>
    <property type="match status" value="1"/>
</dbReference>
<dbReference type="OrthoDB" id="191139at2759"/>
<dbReference type="Proteomes" id="UP000664203">
    <property type="component" value="Unassembled WGS sequence"/>
</dbReference>
<evidence type="ECO:0000256" key="1">
    <source>
        <dbReference type="ARBA" id="ARBA00006484"/>
    </source>
</evidence>
<gene>
    <name evidence="2" type="ORF">ALECFALPRED_010479</name>
</gene>
<reference evidence="2" key="1">
    <citation type="submission" date="2021-03" db="EMBL/GenBank/DDBJ databases">
        <authorList>
            <person name="Tagirdzhanova G."/>
        </authorList>
    </citation>
    <scope>NUCLEOTIDE SEQUENCE</scope>
</reference>
<dbReference type="GO" id="GO:0016491">
    <property type="term" value="F:oxidoreductase activity"/>
    <property type="evidence" value="ECO:0007669"/>
    <property type="project" value="TreeGrafter"/>
</dbReference>
<dbReference type="InterPro" id="IPR051468">
    <property type="entry name" value="Fungal_SecMetab_SDRs"/>
</dbReference>
<name>A0A8H3F4U8_9LECA</name>
<organism evidence="2 3">
    <name type="scientific">Alectoria fallacina</name>
    <dbReference type="NCBI Taxonomy" id="1903189"/>
    <lineage>
        <taxon>Eukaryota</taxon>
        <taxon>Fungi</taxon>
        <taxon>Dikarya</taxon>
        <taxon>Ascomycota</taxon>
        <taxon>Pezizomycotina</taxon>
        <taxon>Lecanoromycetes</taxon>
        <taxon>OSLEUM clade</taxon>
        <taxon>Lecanoromycetidae</taxon>
        <taxon>Lecanorales</taxon>
        <taxon>Lecanorineae</taxon>
        <taxon>Parmeliaceae</taxon>
        <taxon>Alectoria</taxon>
    </lineage>
</organism>
<dbReference type="PANTHER" id="PTHR43544:SF2">
    <property type="entry name" value="OXIDOREDUCTASE"/>
    <property type="match status" value="1"/>
</dbReference>
<dbReference type="AlphaFoldDB" id="A0A8H3F4U8"/>
<evidence type="ECO:0000313" key="2">
    <source>
        <dbReference type="EMBL" id="CAF9916037.1"/>
    </source>
</evidence>
<accession>A0A8H3F4U8</accession>
<keyword evidence="3" id="KW-1185">Reference proteome</keyword>
<dbReference type="Gene3D" id="3.40.50.720">
    <property type="entry name" value="NAD(P)-binding Rossmann-like Domain"/>
    <property type="match status" value="1"/>
</dbReference>
<dbReference type="InterPro" id="IPR036291">
    <property type="entry name" value="NAD(P)-bd_dom_sf"/>
</dbReference>
<protein>
    <submittedName>
        <fullName evidence="2">Uncharacterized protein</fullName>
    </submittedName>
</protein>
<sequence>MSLDDTTSVIENGYQATVRRGSRMLGGLIEASGAQDSGTEDLCSSYTSQKVETTSVDRISISAENNEALILRPSRSSWVQSLTEIAYEDIISAHSVDTFVPLILIREFLSITSQRAASVHTSSMPRKPLAHIINVSPREGIFESSANSGEMTGLHVHTNTSKAGLNMMTETEAAACLKSRHVAMNMVDPGYRSAAPEMHDKDEGRIDFEDGTGRVLRPIAELQRGVMHPCGEGFLSTLEKWTLVRIEVGR</sequence>
<proteinExistence type="inferred from homology"/>
<dbReference type="SUPFAM" id="SSF51735">
    <property type="entry name" value="NAD(P)-binding Rossmann-fold domains"/>
    <property type="match status" value="1"/>
</dbReference>
<comment type="caution">
    <text evidence="2">The sequence shown here is derived from an EMBL/GenBank/DDBJ whole genome shotgun (WGS) entry which is preliminary data.</text>
</comment>
<dbReference type="GO" id="GO:0005737">
    <property type="term" value="C:cytoplasm"/>
    <property type="evidence" value="ECO:0007669"/>
    <property type="project" value="TreeGrafter"/>
</dbReference>
<comment type="similarity">
    <text evidence="1">Belongs to the short-chain dehydrogenases/reductases (SDR) family.</text>
</comment>
<evidence type="ECO:0000313" key="3">
    <source>
        <dbReference type="Proteomes" id="UP000664203"/>
    </source>
</evidence>